<sequence length="60" mass="6972">MLLLTEDRCPECKKQLYLIFKMGGGDILVTIVNKKDYKKLIDTSKLTDKVWTDIVKKALR</sequence>
<gene>
    <name evidence="1" type="ORF">S01H1_48068</name>
</gene>
<evidence type="ECO:0000313" key="1">
    <source>
        <dbReference type="EMBL" id="GAG26357.1"/>
    </source>
</evidence>
<reference evidence="1" key="1">
    <citation type="journal article" date="2014" name="Front. Microbiol.">
        <title>High frequency of phylogenetically diverse reductive dehalogenase-homologous genes in deep subseafloor sedimentary metagenomes.</title>
        <authorList>
            <person name="Kawai M."/>
            <person name="Futagami T."/>
            <person name="Toyoda A."/>
            <person name="Takaki Y."/>
            <person name="Nishi S."/>
            <person name="Hori S."/>
            <person name="Arai W."/>
            <person name="Tsubouchi T."/>
            <person name="Morono Y."/>
            <person name="Uchiyama I."/>
            <person name="Ito T."/>
            <person name="Fujiyama A."/>
            <person name="Inagaki F."/>
            <person name="Takami H."/>
        </authorList>
    </citation>
    <scope>NUCLEOTIDE SEQUENCE</scope>
    <source>
        <strain evidence="1">Expedition CK06-06</strain>
    </source>
</reference>
<name>X0WT27_9ZZZZ</name>
<comment type="caution">
    <text evidence="1">The sequence shown here is derived from an EMBL/GenBank/DDBJ whole genome shotgun (WGS) entry which is preliminary data.</text>
</comment>
<dbReference type="EMBL" id="BARS01030854">
    <property type="protein sequence ID" value="GAG26357.1"/>
    <property type="molecule type" value="Genomic_DNA"/>
</dbReference>
<protein>
    <submittedName>
        <fullName evidence="1">Uncharacterized protein</fullName>
    </submittedName>
</protein>
<proteinExistence type="predicted"/>
<accession>X0WT27</accession>
<dbReference type="AlphaFoldDB" id="X0WT27"/>
<organism evidence="1">
    <name type="scientific">marine sediment metagenome</name>
    <dbReference type="NCBI Taxonomy" id="412755"/>
    <lineage>
        <taxon>unclassified sequences</taxon>
        <taxon>metagenomes</taxon>
        <taxon>ecological metagenomes</taxon>
    </lineage>
</organism>